<keyword evidence="11" id="KW-1185">Reference proteome</keyword>
<evidence type="ECO:0000256" key="7">
    <source>
        <dbReference type="SAM" id="MobiDB-lite"/>
    </source>
</evidence>
<comment type="similarity">
    <text evidence="2">Belongs to the Ca(2+):cation antiporter (CaCA) (TC 2.A.19) family.</text>
</comment>
<feature type="transmembrane region" description="Helical" evidence="8">
    <location>
        <begin position="175"/>
        <end position="196"/>
    </location>
</feature>
<keyword evidence="6 8" id="KW-0472">Membrane</keyword>
<dbReference type="Gene3D" id="1.20.1420.30">
    <property type="entry name" value="NCX, central ion-binding region"/>
    <property type="match status" value="2"/>
</dbReference>
<feature type="transmembrane region" description="Helical" evidence="8">
    <location>
        <begin position="232"/>
        <end position="253"/>
    </location>
</feature>
<evidence type="ECO:0000256" key="6">
    <source>
        <dbReference type="ARBA" id="ARBA00023136"/>
    </source>
</evidence>
<feature type="transmembrane region" description="Helical" evidence="8">
    <location>
        <begin position="208"/>
        <end position="226"/>
    </location>
</feature>
<dbReference type="EMBL" id="CP051142">
    <property type="protein sequence ID" value="QIX00925.1"/>
    <property type="molecule type" value="Genomic_DNA"/>
</dbReference>
<feature type="compositionally biased region" description="Basic and acidic residues" evidence="7">
    <location>
        <begin position="387"/>
        <end position="409"/>
    </location>
</feature>
<feature type="transmembrane region" description="Helical" evidence="8">
    <location>
        <begin position="784"/>
        <end position="803"/>
    </location>
</feature>
<dbReference type="Pfam" id="PF01699">
    <property type="entry name" value="Na_Ca_ex"/>
    <property type="match status" value="2"/>
</dbReference>
<proteinExistence type="inferred from homology"/>
<dbReference type="GO" id="GO:0008324">
    <property type="term" value="F:monoatomic cation transmembrane transporter activity"/>
    <property type="evidence" value="ECO:0007669"/>
    <property type="project" value="TreeGrafter"/>
</dbReference>
<dbReference type="PANTHER" id="PTHR12266:SF0">
    <property type="entry name" value="MITOCHONDRIAL SODIUM_CALCIUM EXCHANGER PROTEIN"/>
    <property type="match status" value="1"/>
</dbReference>
<dbReference type="PANTHER" id="PTHR12266">
    <property type="entry name" value="NA+/CA2+ K+ INDEPENDENT EXCHANGER"/>
    <property type="match status" value="1"/>
</dbReference>
<evidence type="ECO:0000256" key="4">
    <source>
        <dbReference type="ARBA" id="ARBA00022692"/>
    </source>
</evidence>
<feature type="transmembrane region" description="Helical" evidence="8">
    <location>
        <begin position="136"/>
        <end position="155"/>
    </location>
</feature>
<feature type="compositionally biased region" description="Basic and acidic residues" evidence="7">
    <location>
        <begin position="432"/>
        <end position="463"/>
    </location>
</feature>
<feature type="transmembrane region" description="Helical" evidence="8">
    <location>
        <begin position="930"/>
        <end position="956"/>
    </location>
</feature>
<sequence length="997" mass="110058">MPRNYKTRRQVVRVSNRAAGKFLLVLGVGVLLAICLHFRVVGTPRDRLLAHRDLGILDEGEDTCRDVHRAADQCHFIKKHCPLDEAGFTEYLDLYYCQLSSVKPLAFLLLAAWLGLLFSTIGIASSDFFCVDLSTMAKILGMSESMAGVTLLAFGNGSPDVFSTFAAMSTNTGDLAVGELMGAACFITAVVAGSMAIIRPFKVSKKSFVRDVSFFAVAAAFTMVILSDGKLHLWECLAMIGYYVFYVCFVLFWHWIEARRKRRDDTESAARGHYTPLDGLADHQPYSDDPEVGGSRPATLRAPSNDDFTALERSVTEDDGDYSDEERDRWMSELNTNMRLSRPVTRSRSTTIAPVRPSLVGALEFQAVLKTLQKSRNMHTVPLNTRRYSDDPNLKAYDIPDRQPRDRRSSINQGSPAIVRPALRVDVPHGSPQHDKPRTAVEARGRPLDEDLQRRGQGREHTTTHVRFRAPTIEISRSSPQHSPTEDVASNLESTVSRMPPQPSRSENLLTHRKLLNRLNSPNLSPRGSPRGQLHILLPTPPRSRSSTRASRAQTSPFPAYRDELAEESLPPLDNLTLPPPVVPVSPGPSVVPQAYDLDETPARPRQWSLWPYRYLPPPEAIACVLFPTITDWQSKNLWAKSLGLIAAPSVFLLTITLPVVESDNVVDDGPNSSHVENTKSYFPDDERPTTSATLSVQEPAGTASILTAMEQQHLDRAVNAPLQDEDRLASPEGREEHLTLDQQSALLEDWPRWLMLIQLYTAPLTIVLAVFIQSPEALPAQWLLRPSLVSLLISTILLVPVLLTTTPSYRPRQYRWILSLAGFAVSIAWISTVASQVVGTLKALAIILNWSNAIMGLTIFAVGNSVSDLVADVTVANLGYPVMALSACFGGPMLNILLGIGLSGTYTILNGADRRKHKHPEKGFKIKVYHLDVGQTLLVSGVSLLVTLLVCLVLVPWSNWMMTRKIGIGLIVIWILSTIGNVVIEVTGVAAISKTQ</sequence>
<reference evidence="10 11" key="1">
    <citation type="journal article" date="2016" name="Sci. Rep.">
        <title>Peltaster fructicola genome reveals evolution from an invasive phytopathogen to an ectophytic parasite.</title>
        <authorList>
            <person name="Xu C."/>
            <person name="Chen H."/>
            <person name="Gleason M.L."/>
            <person name="Xu J.R."/>
            <person name="Liu H."/>
            <person name="Zhang R."/>
            <person name="Sun G."/>
        </authorList>
    </citation>
    <scope>NUCLEOTIDE SEQUENCE [LARGE SCALE GENOMIC DNA]</scope>
    <source>
        <strain evidence="10 11">LNHT1506</strain>
    </source>
</reference>
<dbReference type="InterPro" id="IPR044880">
    <property type="entry name" value="NCX_ion-bd_dom_sf"/>
</dbReference>
<feature type="transmembrane region" description="Helical" evidence="8">
    <location>
        <begin position="968"/>
        <end position="993"/>
    </location>
</feature>
<evidence type="ECO:0000256" key="1">
    <source>
        <dbReference type="ARBA" id="ARBA00004141"/>
    </source>
</evidence>
<feature type="transmembrane region" description="Helical" evidence="8">
    <location>
        <begin position="105"/>
        <end position="124"/>
    </location>
</feature>
<feature type="compositionally biased region" description="Polar residues" evidence="7">
    <location>
        <begin position="671"/>
        <end position="681"/>
    </location>
</feature>
<evidence type="ECO:0000313" key="10">
    <source>
        <dbReference type="EMBL" id="QIX00925.1"/>
    </source>
</evidence>
<keyword evidence="5 8" id="KW-1133">Transmembrane helix</keyword>
<evidence type="ECO:0000256" key="8">
    <source>
        <dbReference type="SAM" id="Phobius"/>
    </source>
</evidence>
<feature type="transmembrane region" description="Helical" evidence="8">
    <location>
        <begin position="21"/>
        <end position="40"/>
    </location>
</feature>
<dbReference type="Proteomes" id="UP000503462">
    <property type="component" value="Chromosome 4"/>
</dbReference>
<organism evidence="10 11">
    <name type="scientific">Peltaster fructicola</name>
    <dbReference type="NCBI Taxonomy" id="286661"/>
    <lineage>
        <taxon>Eukaryota</taxon>
        <taxon>Fungi</taxon>
        <taxon>Dikarya</taxon>
        <taxon>Ascomycota</taxon>
        <taxon>Pezizomycotina</taxon>
        <taxon>Dothideomycetes</taxon>
        <taxon>Dothideomycetes incertae sedis</taxon>
        <taxon>Peltaster</taxon>
    </lineage>
</organism>
<evidence type="ECO:0000313" key="11">
    <source>
        <dbReference type="Proteomes" id="UP000503462"/>
    </source>
</evidence>
<accession>A0A6H0Y1Y8</accession>
<evidence type="ECO:0000259" key="9">
    <source>
        <dbReference type="Pfam" id="PF01699"/>
    </source>
</evidence>
<feature type="transmembrane region" description="Helical" evidence="8">
    <location>
        <begin position="844"/>
        <end position="863"/>
    </location>
</feature>
<protein>
    <recommendedName>
        <fullName evidence="9">Sodium/calcium exchanger membrane region domain-containing protein</fullName>
    </recommendedName>
</protein>
<comment type="subcellular location">
    <subcellularLocation>
        <location evidence="1">Membrane</location>
        <topology evidence="1">Multi-pass membrane protein</topology>
    </subcellularLocation>
</comment>
<keyword evidence="3" id="KW-0813">Transport</keyword>
<feature type="transmembrane region" description="Helical" evidence="8">
    <location>
        <begin position="754"/>
        <end position="772"/>
    </location>
</feature>
<gene>
    <name evidence="10" type="ORF">AMS68_006442</name>
</gene>
<feature type="transmembrane region" description="Helical" evidence="8">
    <location>
        <begin position="883"/>
        <end position="910"/>
    </location>
</feature>
<feature type="compositionally biased region" description="Low complexity" evidence="7">
    <location>
        <begin position="543"/>
        <end position="557"/>
    </location>
</feature>
<feature type="region of interest" description="Disordered" evidence="7">
    <location>
        <begin position="273"/>
        <end position="326"/>
    </location>
</feature>
<dbReference type="AlphaFoldDB" id="A0A6H0Y1Y8"/>
<dbReference type="InterPro" id="IPR051359">
    <property type="entry name" value="CaCA_antiporter"/>
</dbReference>
<evidence type="ECO:0000256" key="3">
    <source>
        <dbReference type="ARBA" id="ARBA00022448"/>
    </source>
</evidence>
<feature type="region of interest" description="Disordered" evidence="7">
    <location>
        <begin position="668"/>
        <end position="692"/>
    </location>
</feature>
<feature type="domain" description="Sodium/calcium exchanger membrane region" evidence="9">
    <location>
        <begin position="113"/>
        <end position="251"/>
    </location>
</feature>
<feature type="domain" description="Sodium/calcium exchanger membrane region" evidence="9">
    <location>
        <begin position="820"/>
        <end position="980"/>
    </location>
</feature>
<evidence type="ECO:0000256" key="5">
    <source>
        <dbReference type="ARBA" id="ARBA00022989"/>
    </source>
</evidence>
<feature type="transmembrane region" description="Helical" evidence="8">
    <location>
        <begin position="815"/>
        <end position="832"/>
    </location>
</feature>
<dbReference type="OrthoDB" id="407410at2759"/>
<feature type="region of interest" description="Disordered" evidence="7">
    <location>
        <begin position="380"/>
        <end position="507"/>
    </location>
</feature>
<dbReference type="GO" id="GO:0016020">
    <property type="term" value="C:membrane"/>
    <property type="evidence" value="ECO:0007669"/>
    <property type="project" value="UniProtKB-SubCell"/>
</dbReference>
<evidence type="ECO:0000256" key="2">
    <source>
        <dbReference type="ARBA" id="ARBA00008170"/>
    </source>
</evidence>
<dbReference type="GO" id="GO:0006874">
    <property type="term" value="P:intracellular calcium ion homeostasis"/>
    <property type="evidence" value="ECO:0007669"/>
    <property type="project" value="TreeGrafter"/>
</dbReference>
<keyword evidence="4 8" id="KW-0812">Transmembrane</keyword>
<name>A0A6H0Y1Y8_9PEZI</name>
<dbReference type="InterPro" id="IPR004837">
    <property type="entry name" value="NaCa_Exmemb"/>
</dbReference>
<feature type="region of interest" description="Disordered" evidence="7">
    <location>
        <begin position="519"/>
        <end position="558"/>
    </location>
</feature>